<keyword evidence="2" id="KW-0472">Membrane</keyword>
<dbReference type="RefSeq" id="WP_075615328.1">
    <property type="nucleotide sequence ID" value="NZ_JACIED010000001.1"/>
</dbReference>
<accession>A0A1Q9A4Y2</accession>
<dbReference type="OrthoDB" id="7948789at2"/>
<evidence type="ECO:0008006" key="7">
    <source>
        <dbReference type="Google" id="ProtNLM"/>
    </source>
</evidence>
<dbReference type="Proteomes" id="UP000544107">
    <property type="component" value="Unassembled WGS sequence"/>
</dbReference>
<evidence type="ECO:0000313" key="4">
    <source>
        <dbReference type="EMBL" id="OLP49537.1"/>
    </source>
</evidence>
<keyword evidence="5" id="KW-1185">Reference proteome</keyword>
<feature type="transmembrane region" description="Helical" evidence="2">
    <location>
        <begin position="52"/>
        <end position="73"/>
    </location>
</feature>
<proteinExistence type="predicted"/>
<dbReference type="Proteomes" id="UP000185598">
    <property type="component" value="Unassembled WGS sequence"/>
</dbReference>
<evidence type="ECO:0000256" key="1">
    <source>
        <dbReference type="SAM" id="MobiDB-lite"/>
    </source>
</evidence>
<keyword evidence="2" id="KW-0812">Transmembrane</keyword>
<organism evidence="4 5">
    <name type="scientific">Allorhizobium taibaishanense</name>
    <dbReference type="NCBI Taxonomy" id="887144"/>
    <lineage>
        <taxon>Bacteria</taxon>
        <taxon>Pseudomonadati</taxon>
        <taxon>Pseudomonadota</taxon>
        <taxon>Alphaproteobacteria</taxon>
        <taxon>Hyphomicrobiales</taxon>
        <taxon>Rhizobiaceae</taxon>
        <taxon>Rhizobium/Agrobacterium group</taxon>
        <taxon>Allorhizobium</taxon>
    </lineage>
</organism>
<dbReference type="EMBL" id="MKIN01000022">
    <property type="protein sequence ID" value="OLP49537.1"/>
    <property type="molecule type" value="Genomic_DNA"/>
</dbReference>
<dbReference type="AlphaFoldDB" id="A0A1Q9A4Y2"/>
<evidence type="ECO:0000313" key="5">
    <source>
        <dbReference type="Proteomes" id="UP000185598"/>
    </source>
</evidence>
<feature type="region of interest" description="Disordered" evidence="1">
    <location>
        <begin position="1"/>
        <end position="25"/>
    </location>
</feature>
<dbReference type="Pfam" id="PF17038">
    <property type="entry name" value="CBP_BcsN"/>
    <property type="match status" value="1"/>
</dbReference>
<keyword evidence="2" id="KW-1133">Transmembrane helix</keyword>
<dbReference type="EMBL" id="JACIED010000001">
    <property type="protein sequence ID" value="MBB4006620.1"/>
    <property type="molecule type" value="Genomic_DNA"/>
</dbReference>
<evidence type="ECO:0000313" key="3">
    <source>
        <dbReference type="EMBL" id="MBB4006620.1"/>
    </source>
</evidence>
<feature type="compositionally biased region" description="Gly residues" evidence="1">
    <location>
        <begin position="12"/>
        <end position="23"/>
    </location>
</feature>
<reference evidence="4 5" key="1">
    <citation type="submission" date="2016-09" db="EMBL/GenBank/DDBJ databases">
        <title>Rhizobium oryziradicis sp. nov., isolated from the root of rice.</title>
        <authorList>
            <person name="Zhao J."/>
            <person name="Zhang X."/>
        </authorList>
    </citation>
    <scope>NUCLEOTIDE SEQUENCE [LARGE SCALE GENOMIC DNA]</scope>
    <source>
        <strain evidence="4 5">14971</strain>
    </source>
</reference>
<protein>
    <recommendedName>
        <fullName evidence="7">Cellulose biosynthesis protein BcsN</fullName>
    </recommendedName>
</protein>
<dbReference type="InterPro" id="IPR031482">
    <property type="entry name" value="CBP_BcsN"/>
</dbReference>
<evidence type="ECO:0000256" key="2">
    <source>
        <dbReference type="SAM" id="Phobius"/>
    </source>
</evidence>
<dbReference type="STRING" id="887144.BJF91_21170"/>
<evidence type="ECO:0000313" key="6">
    <source>
        <dbReference type="Proteomes" id="UP000544107"/>
    </source>
</evidence>
<comment type="caution">
    <text evidence="4">The sequence shown here is derived from an EMBL/GenBank/DDBJ whole genome shotgun (WGS) entry which is preliminary data.</text>
</comment>
<sequence>MKTKDQQRSGHGPAGTPGKGGGVTMLQAVDPMMTCRAGNPRHPAGRRHIRRAGMLLSVLGIALAASSCVAGGVDPLSTASVSKKRPPAAKAIVTEKGAPELAMVKLNGLSAPVTGNRHHIEAASAYQTLLYPTSGKLGENSLAIEVGLSDSDRFRQTTMANEASTAVKKQFPGMRMVIDAGLHQNVYGQFGVATGAIGKSGGACVYAWQAVKDTRAFKTAVSLADKTELKLPVRVTLRYCDPKAKPEQLAQLMQTLSIAPLTSRSLDLLR</sequence>
<gene>
    <name evidence="4" type="ORF">BJF91_21170</name>
    <name evidence="3" type="ORF">GGQ71_000856</name>
</gene>
<reference evidence="3 6" key="2">
    <citation type="submission" date="2020-08" db="EMBL/GenBank/DDBJ databases">
        <title>Genomic Encyclopedia of Type Strains, Phase IV (KMG-IV): sequencing the most valuable type-strain genomes for metagenomic binning, comparative biology and taxonomic classification.</title>
        <authorList>
            <person name="Goeker M."/>
        </authorList>
    </citation>
    <scope>NUCLEOTIDE SEQUENCE [LARGE SCALE GENOMIC DNA]</scope>
    <source>
        <strain evidence="3 6">DSM 100021</strain>
    </source>
</reference>
<name>A0A1Q9A4Y2_9HYPH</name>